<feature type="domain" description="HRDC" evidence="13">
    <location>
        <begin position="638"/>
        <end position="718"/>
    </location>
</feature>
<evidence type="ECO:0000256" key="11">
    <source>
        <dbReference type="ARBA" id="ARBA00048988"/>
    </source>
</evidence>
<dbReference type="EC" id="5.6.2.4" evidence="10"/>
<evidence type="ECO:0000256" key="8">
    <source>
        <dbReference type="ARBA" id="ARBA00023235"/>
    </source>
</evidence>
<evidence type="ECO:0000256" key="5">
    <source>
        <dbReference type="ARBA" id="ARBA00022806"/>
    </source>
</evidence>
<dbReference type="InterPro" id="IPR000212">
    <property type="entry name" value="DNA_helicase_UvrD/REP"/>
</dbReference>
<evidence type="ECO:0000256" key="9">
    <source>
        <dbReference type="ARBA" id="ARBA00034617"/>
    </source>
</evidence>
<dbReference type="KEGG" id="ntp:CRH09_32095"/>
<dbReference type="FunFam" id="3.40.50.300:FF:001181">
    <property type="entry name" value="DNA helicase"/>
    <property type="match status" value="1"/>
</dbReference>
<proteinExistence type="inferred from homology"/>
<dbReference type="PANTHER" id="PTHR11070:SF69">
    <property type="entry name" value="ATP-DEPENDENT DNA HELICASE UVRD2"/>
    <property type="match status" value="1"/>
</dbReference>
<dbReference type="Pfam" id="PF00570">
    <property type="entry name" value="HRDC"/>
    <property type="match status" value="1"/>
</dbReference>
<dbReference type="GO" id="GO:0003677">
    <property type="term" value="F:DNA binding"/>
    <property type="evidence" value="ECO:0007669"/>
    <property type="project" value="InterPro"/>
</dbReference>
<evidence type="ECO:0000313" key="17">
    <source>
        <dbReference type="Proteomes" id="UP000221961"/>
    </source>
</evidence>
<dbReference type="CDD" id="cd17932">
    <property type="entry name" value="DEXQc_UvrD"/>
    <property type="match status" value="1"/>
</dbReference>
<dbReference type="PROSITE" id="PS50967">
    <property type="entry name" value="HRDC"/>
    <property type="match status" value="1"/>
</dbReference>
<dbReference type="PANTHER" id="PTHR11070">
    <property type="entry name" value="UVRD / RECB / PCRA DNA HELICASE FAMILY MEMBER"/>
    <property type="match status" value="1"/>
</dbReference>
<evidence type="ECO:0000313" key="16">
    <source>
        <dbReference type="EMBL" id="ATL72257.1"/>
    </source>
</evidence>
<dbReference type="Proteomes" id="UP000221961">
    <property type="component" value="Chromosome"/>
</dbReference>
<dbReference type="InterPro" id="IPR014017">
    <property type="entry name" value="DNA_helicase_UvrD-like_C"/>
</dbReference>
<dbReference type="InterPro" id="IPR013986">
    <property type="entry name" value="DExx_box_DNA_helicase_dom_sf"/>
</dbReference>
<dbReference type="CDD" id="cd18807">
    <property type="entry name" value="SF1_C_UvrD"/>
    <property type="match status" value="1"/>
</dbReference>
<keyword evidence="8" id="KW-0413">Isomerase</keyword>
<dbReference type="SUPFAM" id="SSF47819">
    <property type="entry name" value="HRDC-like"/>
    <property type="match status" value="1"/>
</dbReference>
<dbReference type="RefSeq" id="WP_098699074.1">
    <property type="nucleotide sequence ID" value="NZ_CP023778.1"/>
</dbReference>
<gene>
    <name evidence="16" type="ORF">CRH09_32095</name>
</gene>
<reference evidence="16 17" key="1">
    <citation type="submission" date="2017-10" db="EMBL/GenBank/DDBJ databases">
        <title>Comparative genomics between pathogenic Norcardia.</title>
        <authorList>
            <person name="Zeng L."/>
        </authorList>
    </citation>
    <scope>NUCLEOTIDE SEQUENCE [LARGE SCALE GENOMIC DNA]</scope>
    <source>
        <strain evidence="16 17">NC_YFY_NT001</strain>
    </source>
</reference>
<dbReference type="Gene3D" id="1.10.10.160">
    <property type="match status" value="1"/>
</dbReference>
<feature type="binding site" evidence="12">
    <location>
        <begin position="38"/>
        <end position="45"/>
    </location>
    <ligand>
        <name>ATP</name>
        <dbReference type="ChEBI" id="CHEBI:30616"/>
    </ligand>
</feature>
<dbReference type="InterPro" id="IPR010997">
    <property type="entry name" value="HRDC-like_sf"/>
</dbReference>
<dbReference type="InterPro" id="IPR044876">
    <property type="entry name" value="HRDC_dom_sf"/>
</dbReference>
<keyword evidence="3" id="KW-0227">DNA damage</keyword>
<dbReference type="SMART" id="SM00341">
    <property type="entry name" value="HRDC"/>
    <property type="match status" value="1"/>
</dbReference>
<evidence type="ECO:0000256" key="4">
    <source>
        <dbReference type="ARBA" id="ARBA00022801"/>
    </source>
</evidence>
<evidence type="ECO:0000259" key="13">
    <source>
        <dbReference type="PROSITE" id="PS50967"/>
    </source>
</evidence>
<keyword evidence="6 12" id="KW-0067">ATP-binding</keyword>
<dbReference type="GO" id="GO:0000725">
    <property type="term" value="P:recombinational repair"/>
    <property type="evidence" value="ECO:0007669"/>
    <property type="project" value="TreeGrafter"/>
</dbReference>
<dbReference type="PROSITE" id="PS51198">
    <property type="entry name" value="UVRD_HELICASE_ATP_BIND"/>
    <property type="match status" value="1"/>
</dbReference>
<evidence type="ECO:0000256" key="6">
    <source>
        <dbReference type="ARBA" id="ARBA00022840"/>
    </source>
</evidence>
<feature type="domain" description="UvrD-like helicase C-terminal" evidence="15">
    <location>
        <begin position="304"/>
        <end position="563"/>
    </location>
</feature>
<keyword evidence="5 12" id="KW-0347">Helicase</keyword>
<evidence type="ECO:0000259" key="15">
    <source>
        <dbReference type="PROSITE" id="PS51217"/>
    </source>
</evidence>
<dbReference type="InterPro" id="IPR027417">
    <property type="entry name" value="P-loop_NTPase"/>
</dbReference>
<name>A0A291RY78_9NOCA</name>
<evidence type="ECO:0000256" key="3">
    <source>
        <dbReference type="ARBA" id="ARBA00022763"/>
    </source>
</evidence>
<dbReference type="GO" id="GO:0033202">
    <property type="term" value="C:DNA helicase complex"/>
    <property type="evidence" value="ECO:0007669"/>
    <property type="project" value="TreeGrafter"/>
</dbReference>
<dbReference type="Gene3D" id="1.10.150.80">
    <property type="entry name" value="HRDC domain"/>
    <property type="match status" value="1"/>
</dbReference>
<sequence>MMEPVPAPPTSPGLRLDGLDPEQAAAVRAPRGPVCVLAGAGTGKTRTITHRIAYLVSAGHVRADQVLSVTFTARAAGELRNRLRALGLGGEANAVQARTFHAAALRQLRYFWPQVIGEVPWRLIDSKFPIVAQAANRSGLASTTENVRDLASEIEWAKSSLIAPEDYVAAVARRHRETPFDARKVADVYAGYEALKTSPEGLLLDFDDLLLHTAAALEDYPAVAEEFRGRYRCFVVDEYQDVTPLQQRVLDAWLGDRDDLTVVGDANQTIYSFTGASPSHLLDFSRRFPDATVVRLERDYRSTPQVVSLANRVIGAARGRIAGTRLQLIGQRADGPEPEFAEYDDEPAEALAVAKAIARLLGQGVPAAEIAVLYRINAQSEAYEQALTEAGIPYQVRGGEGFFQRPEVRQAVSALRRTAAREDLPDARGPELVTLVRAVLARLGLTATEPSGAQARERWSALLALVQLAEELATHDPDLDLPGLLRELAARAEARHPPTVQGVTLASLHAAKGLEWDAVFLVGLADGTLPIAHVLAEGGAVADEAALEEERRLLYVGVTRAREHLRLSWALSRGEGSRRTRRRSRFLNGLVPEESPASRIAKPTADRRKRSHPSCRVCGRPLLGTTSTMLGRCARCPADLDTELLAALQDWRRHKADELSVPHFVVFSDTTLTAIAEQLPTDNRGLVAIPGIGAKKLGQFGAEVLAIVRSRLGAQDHKTAGEK</sequence>
<dbReference type="PROSITE" id="PS51217">
    <property type="entry name" value="UVRD_HELICASE_CTER"/>
    <property type="match status" value="1"/>
</dbReference>
<protein>
    <recommendedName>
        <fullName evidence="10">DNA 3'-5' helicase</fullName>
        <ecNumber evidence="10">5.6.2.4</ecNumber>
    </recommendedName>
</protein>
<dbReference type="EMBL" id="CP023778">
    <property type="protein sequence ID" value="ATL72257.1"/>
    <property type="molecule type" value="Genomic_DNA"/>
</dbReference>
<evidence type="ECO:0000256" key="2">
    <source>
        <dbReference type="ARBA" id="ARBA00022741"/>
    </source>
</evidence>
<organism evidence="16 17">
    <name type="scientific">Nocardia terpenica</name>
    <dbReference type="NCBI Taxonomy" id="455432"/>
    <lineage>
        <taxon>Bacteria</taxon>
        <taxon>Bacillati</taxon>
        <taxon>Actinomycetota</taxon>
        <taxon>Actinomycetes</taxon>
        <taxon>Mycobacteriales</taxon>
        <taxon>Nocardiaceae</taxon>
        <taxon>Nocardia</taxon>
    </lineage>
</organism>
<keyword evidence="2 12" id="KW-0547">Nucleotide-binding</keyword>
<comment type="catalytic activity">
    <reaction evidence="9">
        <text>Couples ATP hydrolysis with the unwinding of duplex DNA by translocating in the 3'-5' direction.</text>
        <dbReference type="EC" id="5.6.2.4"/>
    </reaction>
</comment>
<dbReference type="GO" id="GO:0043138">
    <property type="term" value="F:3'-5' DNA helicase activity"/>
    <property type="evidence" value="ECO:0007669"/>
    <property type="project" value="UniProtKB-EC"/>
</dbReference>
<evidence type="ECO:0000256" key="7">
    <source>
        <dbReference type="ARBA" id="ARBA00023204"/>
    </source>
</evidence>
<dbReference type="GO" id="GO:0005829">
    <property type="term" value="C:cytosol"/>
    <property type="evidence" value="ECO:0007669"/>
    <property type="project" value="TreeGrafter"/>
</dbReference>
<dbReference type="InterPro" id="IPR002121">
    <property type="entry name" value="HRDC_dom"/>
</dbReference>
<feature type="domain" description="UvrD-like helicase ATP-binding" evidence="14">
    <location>
        <begin position="17"/>
        <end position="303"/>
    </location>
</feature>
<dbReference type="AlphaFoldDB" id="A0A291RY78"/>
<comment type="catalytic activity">
    <reaction evidence="11">
        <text>ATP + H2O = ADP + phosphate + H(+)</text>
        <dbReference type="Rhea" id="RHEA:13065"/>
        <dbReference type="ChEBI" id="CHEBI:15377"/>
        <dbReference type="ChEBI" id="CHEBI:15378"/>
        <dbReference type="ChEBI" id="CHEBI:30616"/>
        <dbReference type="ChEBI" id="CHEBI:43474"/>
        <dbReference type="ChEBI" id="CHEBI:456216"/>
        <dbReference type="EC" id="5.6.2.4"/>
    </reaction>
</comment>
<dbReference type="Gene3D" id="3.40.50.300">
    <property type="entry name" value="P-loop containing nucleotide triphosphate hydrolases"/>
    <property type="match status" value="3"/>
</dbReference>
<evidence type="ECO:0000256" key="12">
    <source>
        <dbReference type="PROSITE-ProRule" id="PRU00560"/>
    </source>
</evidence>
<dbReference type="GO" id="GO:0005524">
    <property type="term" value="F:ATP binding"/>
    <property type="evidence" value="ECO:0007669"/>
    <property type="project" value="UniProtKB-UniRule"/>
</dbReference>
<evidence type="ECO:0000256" key="10">
    <source>
        <dbReference type="ARBA" id="ARBA00034808"/>
    </source>
</evidence>
<dbReference type="Gene3D" id="1.10.486.10">
    <property type="entry name" value="PCRA, domain 4"/>
    <property type="match status" value="2"/>
</dbReference>
<dbReference type="InterPro" id="IPR014016">
    <property type="entry name" value="UvrD-like_ATP-bd"/>
</dbReference>
<evidence type="ECO:0000259" key="14">
    <source>
        <dbReference type="PROSITE" id="PS51198"/>
    </source>
</evidence>
<evidence type="ECO:0000256" key="1">
    <source>
        <dbReference type="ARBA" id="ARBA00009922"/>
    </source>
</evidence>
<comment type="similarity">
    <text evidence="1">Belongs to the helicase family. UvrD subfamily.</text>
</comment>
<dbReference type="Pfam" id="PF13361">
    <property type="entry name" value="UvrD_C"/>
    <property type="match status" value="2"/>
</dbReference>
<dbReference type="SUPFAM" id="SSF52540">
    <property type="entry name" value="P-loop containing nucleoside triphosphate hydrolases"/>
    <property type="match status" value="1"/>
</dbReference>
<accession>A0A291RY78</accession>
<dbReference type="GO" id="GO:0016887">
    <property type="term" value="F:ATP hydrolysis activity"/>
    <property type="evidence" value="ECO:0007669"/>
    <property type="project" value="RHEA"/>
</dbReference>
<dbReference type="Pfam" id="PF00580">
    <property type="entry name" value="UvrD-helicase"/>
    <property type="match status" value="1"/>
</dbReference>
<keyword evidence="7" id="KW-0234">DNA repair</keyword>
<dbReference type="GeneID" id="88361919"/>
<keyword evidence="4 12" id="KW-0378">Hydrolase</keyword>